<feature type="domain" description="OLD protein-like TOPRIM" evidence="1">
    <location>
        <begin position="28"/>
        <end position="77"/>
    </location>
</feature>
<accession>A0ABV6M5D4</accession>
<evidence type="ECO:0000313" key="2">
    <source>
        <dbReference type="EMBL" id="MFC0529910.1"/>
    </source>
</evidence>
<dbReference type="InterPro" id="IPR034139">
    <property type="entry name" value="TOPRIM_OLD"/>
</dbReference>
<reference evidence="2 3" key="1">
    <citation type="submission" date="2024-09" db="EMBL/GenBank/DDBJ databases">
        <authorList>
            <person name="Sun Q."/>
            <person name="Mori K."/>
        </authorList>
    </citation>
    <scope>NUCLEOTIDE SEQUENCE [LARGE SCALE GENOMIC DNA]</scope>
    <source>
        <strain evidence="2 3">TBRC 3947</strain>
    </source>
</reference>
<evidence type="ECO:0000259" key="1">
    <source>
        <dbReference type="Pfam" id="PF20469"/>
    </source>
</evidence>
<proteinExistence type="predicted"/>
<dbReference type="Proteomes" id="UP001589867">
    <property type="component" value="Unassembled WGS sequence"/>
</dbReference>
<keyword evidence="3" id="KW-1185">Reference proteome</keyword>
<dbReference type="EMBL" id="JBHLUH010000039">
    <property type="protein sequence ID" value="MFC0529910.1"/>
    <property type="molecule type" value="Genomic_DNA"/>
</dbReference>
<dbReference type="GO" id="GO:0016740">
    <property type="term" value="F:transferase activity"/>
    <property type="evidence" value="ECO:0007669"/>
    <property type="project" value="UniProtKB-KW"/>
</dbReference>
<name>A0ABV6M5D4_9ACTN</name>
<sequence>MAQLDGYVSGPTAGPTATERALTKVGDASAIVLVEGLSDQIALETLARRRGRDLAAEHVVVLPVGGAHAVRRYLARFGPEGAGLRLAGLCDVGEEDIFRRGLADAGLGSPLTRAEMERLGFHVCVADLEEELIRAVGAARIEALFEEHGDIGSFRSLQSQVAWRDRAVDAQMRRFFGSAARRKFRYARLLVEAVDLDQVPRPLDAVLAGV</sequence>
<organism evidence="2 3">
    <name type="scientific">Phytohabitans kaempferiae</name>
    <dbReference type="NCBI Taxonomy" id="1620943"/>
    <lineage>
        <taxon>Bacteria</taxon>
        <taxon>Bacillati</taxon>
        <taxon>Actinomycetota</taxon>
        <taxon>Actinomycetes</taxon>
        <taxon>Micromonosporales</taxon>
        <taxon>Micromonosporaceae</taxon>
    </lineage>
</organism>
<dbReference type="Pfam" id="PF20469">
    <property type="entry name" value="OLD-like_TOPRIM"/>
    <property type="match status" value="1"/>
</dbReference>
<dbReference type="RefSeq" id="WP_377252981.1">
    <property type="nucleotide sequence ID" value="NZ_JBHLUH010000039.1"/>
</dbReference>
<gene>
    <name evidence="2" type="ORF">ACFFIA_19805</name>
</gene>
<comment type="caution">
    <text evidence="2">The sequence shown here is derived from an EMBL/GenBank/DDBJ whole genome shotgun (WGS) entry which is preliminary data.</text>
</comment>
<evidence type="ECO:0000313" key="3">
    <source>
        <dbReference type="Proteomes" id="UP001589867"/>
    </source>
</evidence>
<keyword evidence="2" id="KW-0808">Transferase</keyword>
<protein>
    <submittedName>
        <fullName evidence="2">TOPRIM nucleotidyl transferase/hydrolase domain-containing protein</fullName>
    </submittedName>
</protein>